<accession>A0A0B7AW22</accession>
<name>A0A0B7AW22_9EUPU</name>
<reference evidence="1" key="1">
    <citation type="submission" date="2014-12" db="EMBL/GenBank/DDBJ databases">
        <title>Insight into the proteome of Arion vulgaris.</title>
        <authorList>
            <person name="Aradska J."/>
            <person name="Bulat T."/>
            <person name="Smidak R."/>
            <person name="Sarate P."/>
            <person name="Gangsoo J."/>
            <person name="Sialana F."/>
            <person name="Bilban M."/>
            <person name="Lubec G."/>
        </authorList>
    </citation>
    <scope>NUCLEOTIDE SEQUENCE</scope>
    <source>
        <tissue evidence="1">Skin</tissue>
    </source>
</reference>
<evidence type="ECO:0000313" key="2">
    <source>
        <dbReference type="EMBL" id="CEK85215.1"/>
    </source>
</evidence>
<evidence type="ECO:0000313" key="1">
    <source>
        <dbReference type="EMBL" id="CEK85214.1"/>
    </source>
</evidence>
<protein>
    <submittedName>
        <fullName evidence="1">Uncharacterized protein</fullName>
    </submittedName>
</protein>
<gene>
    <name evidence="1" type="primary">ORF147017</name>
    <name evidence="2" type="synonym">ORF147028</name>
</gene>
<dbReference type="EMBL" id="HACG01038349">
    <property type="protein sequence ID" value="CEK85214.1"/>
    <property type="molecule type" value="Transcribed_RNA"/>
</dbReference>
<sequence>MDRAFTYQIGHKMVVVSIPHSKVLHCMKGIGPPAHLGLDMLSDTCLPKA</sequence>
<organism evidence="1">
    <name type="scientific">Arion vulgaris</name>
    <dbReference type="NCBI Taxonomy" id="1028688"/>
    <lineage>
        <taxon>Eukaryota</taxon>
        <taxon>Metazoa</taxon>
        <taxon>Spiralia</taxon>
        <taxon>Lophotrochozoa</taxon>
        <taxon>Mollusca</taxon>
        <taxon>Gastropoda</taxon>
        <taxon>Heterobranchia</taxon>
        <taxon>Euthyneura</taxon>
        <taxon>Panpulmonata</taxon>
        <taxon>Eupulmonata</taxon>
        <taxon>Stylommatophora</taxon>
        <taxon>Helicina</taxon>
        <taxon>Arionoidea</taxon>
        <taxon>Arionidae</taxon>
        <taxon>Arion</taxon>
    </lineage>
</organism>
<dbReference type="AlphaFoldDB" id="A0A0B7AW22"/>
<proteinExistence type="predicted"/>
<dbReference type="EMBL" id="HACG01038350">
    <property type="protein sequence ID" value="CEK85215.1"/>
    <property type="molecule type" value="Transcribed_RNA"/>
</dbReference>